<dbReference type="SUPFAM" id="SSF88946">
    <property type="entry name" value="Sigma2 domain of RNA polymerase sigma factors"/>
    <property type="match status" value="1"/>
</dbReference>
<dbReference type="Gene3D" id="2.60.120.260">
    <property type="entry name" value="Galactose-binding domain-like"/>
    <property type="match status" value="1"/>
</dbReference>
<dbReference type="InterPro" id="IPR013325">
    <property type="entry name" value="RNA_pol_sigma_r2"/>
</dbReference>
<keyword evidence="7" id="KW-1185">Reference proteome</keyword>
<dbReference type="InterPro" id="IPR008979">
    <property type="entry name" value="Galactose-bd-like_sf"/>
</dbReference>
<evidence type="ECO:0000256" key="4">
    <source>
        <dbReference type="ARBA" id="ARBA00023163"/>
    </source>
</evidence>
<dbReference type="CDD" id="cd06171">
    <property type="entry name" value="Sigma70_r4"/>
    <property type="match status" value="1"/>
</dbReference>
<evidence type="ECO:0000256" key="1">
    <source>
        <dbReference type="ARBA" id="ARBA00010641"/>
    </source>
</evidence>
<dbReference type="Pfam" id="PF00754">
    <property type="entry name" value="F5_F8_type_C"/>
    <property type="match status" value="1"/>
</dbReference>
<dbReference type="InterPro" id="IPR013324">
    <property type="entry name" value="RNA_pol_sigma_r3/r4-like"/>
</dbReference>
<sequence>MTIRAARLLDHLNRLTTSVDLETLSDSALLTRFARQHDHSAFTTLVARHGSMVYNVCYRRLGNVHAAEDAFQAAFLVLARKAGSLRCHSLTAWLHGVAVRVALNARRAIQRCPVRETLTATGEIPGAHTDPLFRLSVHELLQALEEEVQRLPRAYRLAVVLCCLEGLSQEEAAHRLGWTVGSVKGRLERGRTRLRELLARRGLVPAVVATVLQATRNELSAALTVRAVKVALASRELESPHQAVVSGEVLRLAQHTLKGMSMFKWKLAVALALFLGVTTFGAFAQRDGQDKEAADKKSPPMMVTVDLNDGSRVVGKSDALKELLLRVSFGEVRIPVEQVASMQFKDDQGGTVVRFHNGDQLTGTLDLKALGDLKIVTALGETKVPLKLVTACKLEAAPGRAKVTARASSIGEGTDPNNPFRHDDDTRWNSGGYAPAWIEADLGAVRTLDRITLVIGQHPKGETEHEIWVSDEPIGDDRTKAKRVHTFRGETDNDQELKFTFAAKSTARYVQIYTTASPSWVDWHNIDLQVR</sequence>
<dbReference type="PROSITE" id="PS50022">
    <property type="entry name" value="FA58C_3"/>
    <property type="match status" value="1"/>
</dbReference>
<dbReference type="PANTHER" id="PTHR43133:SF51">
    <property type="entry name" value="RNA POLYMERASE SIGMA FACTOR"/>
    <property type="match status" value="1"/>
</dbReference>
<dbReference type="GO" id="GO:0003677">
    <property type="term" value="F:DNA binding"/>
    <property type="evidence" value="ECO:0007669"/>
    <property type="project" value="InterPro"/>
</dbReference>
<organism evidence="6 7">
    <name type="scientific">Gemmata massiliana</name>
    <dbReference type="NCBI Taxonomy" id="1210884"/>
    <lineage>
        <taxon>Bacteria</taxon>
        <taxon>Pseudomonadati</taxon>
        <taxon>Planctomycetota</taxon>
        <taxon>Planctomycetia</taxon>
        <taxon>Gemmatales</taxon>
        <taxon>Gemmataceae</taxon>
        <taxon>Gemmata</taxon>
    </lineage>
</organism>
<dbReference type="InterPro" id="IPR000421">
    <property type="entry name" value="FA58C"/>
</dbReference>
<dbReference type="GO" id="GO:0006352">
    <property type="term" value="P:DNA-templated transcription initiation"/>
    <property type="evidence" value="ECO:0007669"/>
    <property type="project" value="InterPro"/>
</dbReference>
<evidence type="ECO:0000259" key="5">
    <source>
        <dbReference type="PROSITE" id="PS50022"/>
    </source>
</evidence>
<comment type="similarity">
    <text evidence="1">Belongs to the sigma-70 factor family. ECF subfamily.</text>
</comment>
<dbReference type="NCBIfam" id="TIGR02937">
    <property type="entry name" value="sigma70-ECF"/>
    <property type="match status" value="1"/>
</dbReference>
<keyword evidence="4" id="KW-0804">Transcription</keyword>
<dbReference type="Gene3D" id="1.10.10.10">
    <property type="entry name" value="Winged helix-like DNA-binding domain superfamily/Winged helix DNA-binding domain"/>
    <property type="match status" value="1"/>
</dbReference>
<dbReference type="PANTHER" id="PTHR43133">
    <property type="entry name" value="RNA POLYMERASE ECF-TYPE SIGMA FACTO"/>
    <property type="match status" value="1"/>
</dbReference>
<dbReference type="Pfam" id="PF08281">
    <property type="entry name" value="Sigma70_r4_2"/>
    <property type="match status" value="1"/>
</dbReference>
<dbReference type="SUPFAM" id="SSF49785">
    <property type="entry name" value="Galactose-binding domain-like"/>
    <property type="match status" value="1"/>
</dbReference>
<evidence type="ECO:0000256" key="2">
    <source>
        <dbReference type="ARBA" id="ARBA00023015"/>
    </source>
</evidence>
<gene>
    <name evidence="6" type="ORF">SOIL9_54240</name>
</gene>
<dbReference type="RefSeq" id="WP_162667180.1">
    <property type="nucleotide sequence ID" value="NZ_LR593886.1"/>
</dbReference>
<dbReference type="InterPro" id="IPR039425">
    <property type="entry name" value="RNA_pol_sigma-70-like"/>
</dbReference>
<dbReference type="SUPFAM" id="SSF88659">
    <property type="entry name" value="Sigma3 and sigma4 domains of RNA polymerase sigma factors"/>
    <property type="match status" value="1"/>
</dbReference>
<evidence type="ECO:0000256" key="3">
    <source>
        <dbReference type="ARBA" id="ARBA00023082"/>
    </source>
</evidence>
<dbReference type="Gene3D" id="1.10.1740.10">
    <property type="match status" value="1"/>
</dbReference>
<dbReference type="InterPro" id="IPR013249">
    <property type="entry name" value="RNA_pol_sigma70_r4_t2"/>
</dbReference>
<dbReference type="InterPro" id="IPR014284">
    <property type="entry name" value="RNA_pol_sigma-70_dom"/>
</dbReference>
<name>A0A6P2CYK8_9BACT</name>
<protein>
    <recommendedName>
        <fullName evidence="5">F5/8 type C domain-containing protein</fullName>
    </recommendedName>
</protein>
<keyword evidence="2" id="KW-0805">Transcription regulation</keyword>
<dbReference type="Pfam" id="PF04542">
    <property type="entry name" value="Sigma70_r2"/>
    <property type="match status" value="1"/>
</dbReference>
<evidence type="ECO:0000313" key="6">
    <source>
        <dbReference type="EMBL" id="VTR92290.1"/>
    </source>
</evidence>
<evidence type="ECO:0000313" key="7">
    <source>
        <dbReference type="Proteomes" id="UP000464178"/>
    </source>
</evidence>
<proteinExistence type="inferred from homology"/>
<keyword evidence="3" id="KW-0731">Sigma factor</keyword>
<dbReference type="EMBL" id="LR593886">
    <property type="protein sequence ID" value="VTR92290.1"/>
    <property type="molecule type" value="Genomic_DNA"/>
</dbReference>
<dbReference type="InterPro" id="IPR007627">
    <property type="entry name" value="RNA_pol_sigma70_r2"/>
</dbReference>
<feature type="domain" description="F5/8 type C" evidence="5">
    <location>
        <begin position="389"/>
        <end position="531"/>
    </location>
</feature>
<reference evidence="6 7" key="1">
    <citation type="submission" date="2019-05" db="EMBL/GenBank/DDBJ databases">
        <authorList>
            <consortium name="Science for Life Laboratories"/>
        </authorList>
    </citation>
    <scope>NUCLEOTIDE SEQUENCE [LARGE SCALE GENOMIC DNA]</scope>
    <source>
        <strain evidence="6">Soil9</strain>
    </source>
</reference>
<dbReference type="GO" id="GO:0016987">
    <property type="term" value="F:sigma factor activity"/>
    <property type="evidence" value="ECO:0007669"/>
    <property type="project" value="UniProtKB-KW"/>
</dbReference>
<dbReference type="AlphaFoldDB" id="A0A6P2CYK8"/>
<dbReference type="Proteomes" id="UP000464178">
    <property type="component" value="Chromosome"/>
</dbReference>
<dbReference type="InterPro" id="IPR036388">
    <property type="entry name" value="WH-like_DNA-bd_sf"/>
</dbReference>
<accession>A0A6P2CYK8</accession>
<dbReference type="KEGG" id="gms:SOIL9_54240"/>